<gene>
    <name evidence="1" type="ORF">E2562_027950</name>
</gene>
<reference evidence="1 2" key="1">
    <citation type="submission" date="2019-11" db="EMBL/GenBank/DDBJ databases">
        <title>Whole genome sequence of Oryza granulata.</title>
        <authorList>
            <person name="Li W."/>
        </authorList>
    </citation>
    <scope>NUCLEOTIDE SEQUENCE [LARGE SCALE GENOMIC DNA]</scope>
    <source>
        <strain evidence="2">cv. Menghai</strain>
        <tissue evidence="1">Leaf</tissue>
    </source>
</reference>
<evidence type="ECO:0008006" key="3">
    <source>
        <dbReference type="Google" id="ProtNLM"/>
    </source>
</evidence>
<dbReference type="PANTHER" id="PTHR31325">
    <property type="entry name" value="OS01G0798800 PROTEIN-RELATED"/>
    <property type="match status" value="1"/>
</dbReference>
<evidence type="ECO:0000313" key="2">
    <source>
        <dbReference type="Proteomes" id="UP000479710"/>
    </source>
</evidence>
<protein>
    <recommendedName>
        <fullName evidence="3">DUF4220 domain-containing protein</fullName>
    </recommendedName>
</protein>
<dbReference type="OrthoDB" id="680341at2759"/>
<dbReference type="EMBL" id="SPHZ02000008">
    <property type="protein sequence ID" value="KAF0903516.1"/>
    <property type="molecule type" value="Genomic_DNA"/>
</dbReference>
<sequence>MWRVVARVWREMLTYAAGKCHGSTQVRQLSRGGELITLVWFLMAHMGMGDMYRIPEGDAKAKLIVHDQ</sequence>
<dbReference type="Proteomes" id="UP000479710">
    <property type="component" value="Unassembled WGS sequence"/>
</dbReference>
<comment type="caution">
    <text evidence="1">The sequence shown here is derived from an EMBL/GenBank/DDBJ whole genome shotgun (WGS) entry which is preliminary data.</text>
</comment>
<organism evidence="1 2">
    <name type="scientific">Oryza meyeriana var. granulata</name>
    <dbReference type="NCBI Taxonomy" id="110450"/>
    <lineage>
        <taxon>Eukaryota</taxon>
        <taxon>Viridiplantae</taxon>
        <taxon>Streptophyta</taxon>
        <taxon>Embryophyta</taxon>
        <taxon>Tracheophyta</taxon>
        <taxon>Spermatophyta</taxon>
        <taxon>Magnoliopsida</taxon>
        <taxon>Liliopsida</taxon>
        <taxon>Poales</taxon>
        <taxon>Poaceae</taxon>
        <taxon>BOP clade</taxon>
        <taxon>Oryzoideae</taxon>
        <taxon>Oryzeae</taxon>
        <taxon>Oryzinae</taxon>
        <taxon>Oryza</taxon>
        <taxon>Oryza meyeriana</taxon>
    </lineage>
</organism>
<name>A0A6G1CTN3_9ORYZ</name>
<dbReference type="AlphaFoldDB" id="A0A6G1CTN3"/>
<evidence type="ECO:0000313" key="1">
    <source>
        <dbReference type="EMBL" id="KAF0903516.1"/>
    </source>
</evidence>
<proteinExistence type="predicted"/>
<accession>A0A6G1CTN3</accession>
<dbReference type="InterPro" id="IPR007658">
    <property type="entry name" value="DUF594"/>
</dbReference>
<dbReference type="Pfam" id="PF04578">
    <property type="entry name" value="DUF594"/>
    <property type="match status" value="1"/>
</dbReference>
<keyword evidence="2" id="KW-1185">Reference proteome</keyword>